<dbReference type="GO" id="GO:0016020">
    <property type="term" value="C:membrane"/>
    <property type="evidence" value="ECO:0007669"/>
    <property type="project" value="UniProtKB-SubCell"/>
</dbReference>
<feature type="domain" description="Guanylate cyclase" evidence="6">
    <location>
        <begin position="596"/>
        <end position="740"/>
    </location>
</feature>
<evidence type="ECO:0000256" key="1">
    <source>
        <dbReference type="ARBA" id="ARBA00004141"/>
    </source>
</evidence>
<evidence type="ECO:0000259" key="6">
    <source>
        <dbReference type="PROSITE" id="PS50125"/>
    </source>
</evidence>
<proteinExistence type="predicted"/>
<feature type="transmembrane region" description="Helical" evidence="5">
    <location>
        <begin position="37"/>
        <end position="56"/>
    </location>
</feature>
<dbReference type="Gene3D" id="3.30.70.1230">
    <property type="entry name" value="Nucleotide cyclase"/>
    <property type="match status" value="1"/>
</dbReference>
<dbReference type="SUPFAM" id="SSF55073">
    <property type="entry name" value="Nucleotide cyclase"/>
    <property type="match status" value="1"/>
</dbReference>
<dbReference type="GO" id="GO:0009190">
    <property type="term" value="P:cyclic nucleotide biosynthetic process"/>
    <property type="evidence" value="ECO:0007669"/>
    <property type="project" value="InterPro"/>
</dbReference>
<dbReference type="AlphaFoldDB" id="A0A7S2PY98"/>
<accession>A0A7S2PY98</accession>
<dbReference type="PANTHER" id="PTHR43336:SF3">
    <property type="entry name" value="GUANYLATE CYCLASE DOMAIN-CONTAINING PROTEIN"/>
    <property type="match status" value="1"/>
</dbReference>
<gene>
    <name evidence="7" type="ORF">BRAN1462_LOCUS46508</name>
</gene>
<name>A0A7S2PY98_9DINO</name>
<dbReference type="InterPro" id="IPR001054">
    <property type="entry name" value="A/G_cyclase"/>
</dbReference>
<sequence length="921" mass="104149">MVGKRHSVVAGLEQSVGESRRERRNCARSALGLARRVLANPLFSLLMGLLTVYALLGDDARVVCFQTEHDAYFNMATIASLLIFTIEIVLSSMVKDDYFLGFWFLADIFASASLIFDLTFVSEYMMGYPEISVNNLSLNKDASAVGATEYARASRSARVGTRVARLLRVVRLVRLSRIIRCFQCVLESLRLSKPADPSVVVPGDAADIGQQAESRVGRKLSERTTQRLIMLVLTMLIGIPPLHPGDYITMMTNSAQYGANVIFQAWRDYEVAALSNSTPGKLLRRKRIDWEVQVLTYIFYHNECSDGGNGTCLEPWLYKLCWIGYVKKQSGDTLGTSINVTNEGYIQVLGTGQEWDALSSNHSMRHIIRRVPQDVQSALAQPWAHDCSESNAVVHGVSLLRGMPCPRASLRKQETIWFTPVVHQSAFFEQYMEGQFVFVFDVRSLIEWEAILGMVQTVFVVIVLAIGALLFSRDVDKLVLLPIERMISKVETIRHDPLYAIRLGDLQFQDDRRRLGVHRASIPMLMKRKGKHRDRSSASKKQATMETKILENAIIKLGSLLALGFGEAGSEIIGQNLDDDNATVNAMIPGHKVEAIYGFCNIRNFTTTTEVLQEKTMVFVNQVAEIVHRIVHEHLGAANKNVGEAFLLVWRIGLYDQELRPKVADLAVMSFVQVVAELSRNRQLAEYRGHPALLARLPNFRVSLGFGLHLGWSIEGAIGSEFKIDASYLSPHVNAVGRLEAATAEYGVTILMSEPLVRSCNLQFSRHFRPVDHVRLQGSNLPTRLFTVDLHYEILTVESALSEKRRKSLNRYQERELREQLKVSLLQRSYQVHDVFDSDKDVRRMRERFFVDFFQEFEKGYLNYEAGEWDVAAKVLCRTKTMLRSVRSSEDGPSCRLLDYMRSFGNEAPSGWPGWRELKQK</sequence>
<keyword evidence="3 5" id="KW-1133">Transmembrane helix</keyword>
<evidence type="ECO:0000256" key="5">
    <source>
        <dbReference type="SAM" id="Phobius"/>
    </source>
</evidence>
<dbReference type="EMBL" id="HBGW01072943">
    <property type="protein sequence ID" value="CAD9623544.1"/>
    <property type="molecule type" value="Transcribed_RNA"/>
</dbReference>
<dbReference type="PROSITE" id="PS50125">
    <property type="entry name" value="GUANYLATE_CYCLASE_2"/>
    <property type="match status" value="1"/>
</dbReference>
<dbReference type="CDD" id="cd07302">
    <property type="entry name" value="CHD"/>
    <property type="match status" value="1"/>
</dbReference>
<evidence type="ECO:0000256" key="2">
    <source>
        <dbReference type="ARBA" id="ARBA00022692"/>
    </source>
</evidence>
<dbReference type="GO" id="GO:0035556">
    <property type="term" value="P:intracellular signal transduction"/>
    <property type="evidence" value="ECO:0007669"/>
    <property type="project" value="InterPro"/>
</dbReference>
<evidence type="ECO:0000256" key="4">
    <source>
        <dbReference type="ARBA" id="ARBA00023136"/>
    </source>
</evidence>
<keyword evidence="2 5" id="KW-0812">Transmembrane</keyword>
<dbReference type="Gene3D" id="1.20.120.350">
    <property type="entry name" value="Voltage-gated potassium channels. Chain C"/>
    <property type="match status" value="1"/>
</dbReference>
<evidence type="ECO:0000256" key="3">
    <source>
        <dbReference type="ARBA" id="ARBA00022989"/>
    </source>
</evidence>
<keyword evidence="4 5" id="KW-0472">Membrane</keyword>
<comment type="subcellular location">
    <subcellularLocation>
        <location evidence="1">Membrane</location>
        <topology evidence="1">Multi-pass membrane protein</topology>
    </subcellularLocation>
</comment>
<dbReference type="InterPro" id="IPR027359">
    <property type="entry name" value="Volt_channel_dom_sf"/>
</dbReference>
<feature type="transmembrane region" description="Helical" evidence="5">
    <location>
        <begin position="71"/>
        <end position="90"/>
    </location>
</feature>
<reference evidence="7" key="1">
    <citation type="submission" date="2021-01" db="EMBL/GenBank/DDBJ databases">
        <authorList>
            <person name="Corre E."/>
            <person name="Pelletier E."/>
            <person name="Niang G."/>
            <person name="Scheremetjew M."/>
            <person name="Finn R."/>
            <person name="Kale V."/>
            <person name="Holt S."/>
            <person name="Cochrane G."/>
            <person name="Meng A."/>
            <person name="Brown T."/>
            <person name="Cohen L."/>
        </authorList>
    </citation>
    <scope>NUCLEOTIDE SEQUENCE</scope>
    <source>
        <strain evidence="7">RCC3387</strain>
    </source>
</reference>
<dbReference type="PANTHER" id="PTHR43336">
    <property type="entry name" value="OXYGEN SENSOR HISTIDINE KINASE RESPONSE REGULATOR DEVS/DOSS"/>
    <property type="match status" value="1"/>
</dbReference>
<evidence type="ECO:0000313" key="7">
    <source>
        <dbReference type="EMBL" id="CAD9623544.1"/>
    </source>
</evidence>
<feature type="transmembrane region" description="Helical" evidence="5">
    <location>
        <begin position="102"/>
        <end position="121"/>
    </location>
</feature>
<dbReference type="InterPro" id="IPR029787">
    <property type="entry name" value="Nucleotide_cyclase"/>
</dbReference>
<dbReference type="SUPFAM" id="SSF81324">
    <property type="entry name" value="Voltage-gated potassium channels"/>
    <property type="match status" value="1"/>
</dbReference>
<organism evidence="7">
    <name type="scientific">Zooxanthella nutricula</name>
    <dbReference type="NCBI Taxonomy" id="1333877"/>
    <lineage>
        <taxon>Eukaryota</taxon>
        <taxon>Sar</taxon>
        <taxon>Alveolata</taxon>
        <taxon>Dinophyceae</taxon>
        <taxon>Peridiniales</taxon>
        <taxon>Peridiniales incertae sedis</taxon>
        <taxon>Zooxanthella</taxon>
    </lineage>
</organism>
<protein>
    <recommendedName>
        <fullName evidence="6">Guanylate cyclase domain-containing protein</fullName>
    </recommendedName>
</protein>